<reference evidence="1" key="1">
    <citation type="submission" date="2023-07" db="EMBL/GenBank/DDBJ databases">
        <title>draft genome sequence of fig (Ficus carica).</title>
        <authorList>
            <person name="Takahashi T."/>
            <person name="Nishimura K."/>
        </authorList>
    </citation>
    <scope>NUCLEOTIDE SEQUENCE</scope>
</reference>
<comment type="caution">
    <text evidence="1">The sequence shown here is derived from an EMBL/GenBank/DDBJ whole genome shotgun (WGS) entry which is preliminary data.</text>
</comment>
<dbReference type="AlphaFoldDB" id="A0AA88CN26"/>
<proteinExistence type="predicted"/>
<gene>
    <name evidence="1" type="ORF">TIFTF001_040381</name>
</gene>
<keyword evidence="2" id="KW-1185">Reference proteome</keyword>
<protein>
    <submittedName>
        <fullName evidence="1">Uncharacterized protein</fullName>
    </submittedName>
</protein>
<evidence type="ECO:0000313" key="1">
    <source>
        <dbReference type="EMBL" id="GMN23006.1"/>
    </source>
</evidence>
<dbReference type="EMBL" id="BTGU01001430">
    <property type="protein sequence ID" value="GMN23006.1"/>
    <property type="molecule type" value="Genomic_DNA"/>
</dbReference>
<dbReference type="Proteomes" id="UP001187192">
    <property type="component" value="Unassembled WGS sequence"/>
</dbReference>
<accession>A0AA88CN26</accession>
<evidence type="ECO:0000313" key="2">
    <source>
        <dbReference type="Proteomes" id="UP001187192"/>
    </source>
</evidence>
<name>A0AA88CN26_FICCA</name>
<organism evidence="1 2">
    <name type="scientific">Ficus carica</name>
    <name type="common">Common fig</name>
    <dbReference type="NCBI Taxonomy" id="3494"/>
    <lineage>
        <taxon>Eukaryota</taxon>
        <taxon>Viridiplantae</taxon>
        <taxon>Streptophyta</taxon>
        <taxon>Embryophyta</taxon>
        <taxon>Tracheophyta</taxon>
        <taxon>Spermatophyta</taxon>
        <taxon>Magnoliopsida</taxon>
        <taxon>eudicotyledons</taxon>
        <taxon>Gunneridae</taxon>
        <taxon>Pentapetalae</taxon>
        <taxon>rosids</taxon>
        <taxon>fabids</taxon>
        <taxon>Rosales</taxon>
        <taxon>Moraceae</taxon>
        <taxon>Ficeae</taxon>
        <taxon>Ficus</taxon>
    </lineage>
</organism>
<sequence length="132" mass="15303">MLSSGMRFKPSANEEGYWIRTMDEFGSLTLMRHFQVCRSSNRSDSIKIWCKADEMVKADQSSDYINHRRRATKIGVDQIPLAFTISLFLVATKASNLPGYYWLRVRLLYAKMQLVTLVDNRQQSRQIGCQCL</sequence>